<sequence>MDYICTTRFNLPLCHPQPLLQGEAAAFAREELPVGKHIFIEEGKPGYTTDKYGRLLAFVYLNQDNMYNEDVVKRGLARVAYIDPPNTQHLSALEADQSYAKSKHLGIWSIPGYVTASGYDLSAVKQSSGIGKSVKR</sequence>
<gene>
    <name evidence="2" type="ORF">KKP3000_000463</name>
</gene>
<dbReference type="PROSITE" id="PS01284">
    <property type="entry name" value="TNASE_2"/>
    <property type="match status" value="1"/>
</dbReference>
<dbReference type="InterPro" id="IPR016071">
    <property type="entry name" value="Staphylococal_nuclease_OB-fold"/>
</dbReference>
<dbReference type="InterPro" id="IPR035437">
    <property type="entry name" value="SNase_OB-fold_sf"/>
</dbReference>
<dbReference type="PROSITE" id="PS50830">
    <property type="entry name" value="TNASE_3"/>
    <property type="match status" value="1"/>
</dbReference>
<organism evidence="2 3">
    <name type="scientific">Alicyclobacillus fastidiosus</name>
    <dbReference type="NCBI Taxonomy" id="392011"/>
    <lineage>
        <taxon>Bacteria</taxon>
        <taxon>Bacillati</taxon>
        <taxon>Bacillota</taxon>
        <taxon>Bacilli</taxon>
        <taxon>Bacillales</taxon>
        <taxon>Alicyclobacillaceae</taxon>
        <taxon>Alicyclobacillus</taxon>
    </lineage>
</organism>
<dbReference type="Gene3D" id="2.40.50.90">
    <property type="match status" value="1"/>
</dbReference>
<protein>
    <submittedName>
        <fullName evidence="2">Thermonuclease family protein</fullName>
    </submittedName>
</protein>
<dbReference type="InterPro" id="IPR002071">
    <property type="entry name" value="Thermonucl_AS"/>
</dbReference>
<proteinExistence type="predicted"/>
<reference evidence="2 3" key="1">
    <citation type="journal article" date="2024" name="Int. J. Mol. Sci.">
        <title>Exploration of Alicyclobacillus spp. Genome in Search of Antibiotic Resistance.</title>
        <authorList>
            <person name="Bucka-Kolendo J."/>
            <person name="Kiousi D.E."/>
            <person name="Dekowska A."/>
            <person name="Mikolajczuk-Szczyrba A."/>
            <person name="Karadedos D.M."/>
            <person name="Michael P."/>
            <person name="Galanis A."/>
            <person name="Sokolowska B."/>
        </authorList>
    </citation>
    <scope>NUCLEOTIDE SEQUENCE [LARGE SCALE GENOMIC DNA]</scope>
    <source>
        <strain evidence="2 3">KKP 3000</strain>
    </source>
</reference>
<keyword evidence="3" id="KW-1185">Reference proteome</keyword>
<name>A0ABV5AJ26_9BACL</name>
<dbReference type="SUPFAM" id="SSF50199">
    <property type="entry name" value="Staphylococcal nuclease"/>
    <property type="match status" value="1"/>
</dbReference>
<dbReference type="EMBL" id="JBDXSU010000013">
    <property type="protein sequence ID" value="MFB5191687.1"/>
    <property type="molecule type" value="Genomic_DNA"/>
</dbReference>
<dbReference type="RefSeq" id="WP_275474173.1">
    <property type="nucleotide sequence ID" value="NZ_CP162940.1"/>
</dbReference>
<accession>A0ABV5AJ26</accession>
<evidence type="ECO:0000313" key="2">
    <source>
        <dbReference type="EMBL" id="MFB5191687.1"/>
    </source>
</evidence>
<evidence type="ECO:0000259" key="1">
    <source>
        <dbReference type="PROSITE" id="PS50830"/>
    </source>
</evidence>
<evidence type="ECO:0000313" key="3">
    <source>
        <dbReference type="Proteomes" id="UP001579974"/>
    </source>
</evidence>
<comment type="caution">
    <text evidence="2">The sequence shown here is derived from an EMBL/GenBank/DDBJ whole genome shotgun (WGS) entry which is preliminary data.</text>
</comment>
<dbReference type="Proteomes" id="UP001579974">
    <property type="component" value="Unassembled WGS sequence"/>
</dbReference>
<dbReference type="Pfam" id="PF00565">
    <property type="entry name" value="SNase"/>
    <property type="match status" value="1"/>
</dbReference>
<feature type="domain" description="TNase-like" evidence="1">
    <location>
        <begin position="23"/>
        <end position="110"/>
    </location>
</feature>